<dbReference type="InterPro" id="IPR021514">
    <property type="entry name" value="DUF3176"/>
</dbReference>
<comment type="caution">
    <text evidence="3">The sequence shown here is derived from an EMBL/GenBank/DDBJ whole genome shotgun (WGS) entry which is preliminary data.</text>
</comment>
<feature type="compositionally biased region" description="Low complexity" evidence="1">
    <location>
        <begin position="154"/>
        <end position="178"/>
    </location>
</feature>
<evidence type="ECO:0000313" key="4">
    <source>
        <dbReference type="Proteomes" id="UP001303115"/>
    </source>
</evidence>
<keyword evidence="2" id="KW-1133">Transmembrane helix</keyword>
<feature type="transmembrane region" description="Helical" evidence="2">
    <location>
        <begin position="438"/>
        <end position="459"/>
    </location>
</feature>
<dbReference type="EMBL" id="MU854325">
    <property type="protein sequence ID" value="KAK4043715.1"/>
    <property type="molecule type" value="Genomic_DNA"/>
</dbReference>
<proteinExistence type="predicted"/>
<keyword evidence="4" id="KW-1185">Reference proteome</keyword>
<keyword evidence="2" id="KW-0812">Transmembrane</keyword>
<dbReference type="PANTHER" id="PTHR35394:SF5">
    <property type="entry name" value="DUF3176 DOMAIN-CONTAINING PROTEIN"/>
    <property type="match status" value="1"/>
</dbReference>
<name>A0AAN6SVF7_9PEZI</name>
<protein>
    <submittedName>
        <fullName evidence="3">Uncharacterized protein</fullName>
    </submittedName>
</protein>
<evidence type="ECO:0000313" key="3">
    <source>
        <dbReference type="EMBL" id="KAK4043715.1"/>
    </source>
</evidence>
<feature type="transmembrane region" description="Helical" evidence="2">
    <location>
        <begin position="471"/>
        <end position="493"/>
    </location>
</feature>
<feature type="compositionally biased region" description="Polar residues" evidence="1">
    <location>
        <begin position="69"/>
        <end position="99"/>
    </location>
</feature>
<feature type="compositionally biased region" description="Low complexity" evidence="1">
    <location>
        <begin position="287"/>
        <end position="304"/>
    </location>
</feature>
<keyword evidence="2" id="KW-0472">Membrane</keyword>
<feature type="compositionally biased region" description="Acidic residues" evidence="1">
    <location>
        <begin position="103"/>
        <end position="117"/>
    </location>
</feature>
<evidence type="ECO:0000256" key="2">
    <source>
        <dbReference type="SAM" id="Phobius"/>
    </source>
</evidence>
<evidence type="ECO:0000256" key="1">
    <source>
        <dbReference type="SAM" id="MobiDB-lite"/>
    </source>
</evidence>
<feature type="transmembrane region" description="Helical" evidence="2">
    <location>
        <begin position="930"/>
        <end position="952"/>
    </location>
</feature>
<gene>
    <name evidence="3" type="ORF">C8A01DRAFT_32244</name>
</gene>
<dbReference type="Proteomes" id="UP001303115">
    <property type="component" value="Unassembled WGS sequence"/>
</dbReference>
<sequence>MSGSGPGPGPGPSDDHHYYHHRGATVSYYTQPPSTSTVPPRRPVAGTAAAIDQARVSPPELSYALRPARTSSSGTNQTRMPQRMGTISSGGKFTVSPASSIHEEDDDDDDIDDDGDDEKAYGGYGGGPAGLSPSPPGHYRNTRGQAHGGGWGEQAGQVGMWHGQAQTQGQTQTTTATGPGNDNTRAVAGGVAPPAAVLWQTHPDETDIPYPAPPHWRGSRDLQELNEARAREAESGRRPVRTSYGPAPARAAAAVAAAPASYTFMPVVPAPAPVHTPGTVITPAVSVQAPASASAPSPWQQTQTQHHHHHHQQQQPPNEQPHPPNRVQEPAPFMHYEDLDYFHVTPAPGPDSEPKDESQIDIGVPPADTFPPIPEDLLNRPKARRSWDRQRKRRRKKADPGLPGGGNGDGGGGGRRWGRGRGEKGGGSGGFIPYCAHWLPEMLCCLLGVVCLAVIVAVLKTYDGRGLADWPLSVSLNTLVAFLAAICQVALAVPLTEGLAQLKWNSFARGEKPLADFQAFEDARRGGPVGSAVLLCKRKGRALGMSAATALLTGFLLSPLTQGAITYPTRSFEAGSGTATIARSESYAHPAPYETLDTREKQAIQSGIYHAVDAAVPHLQPLCSSGDCQWRNFSSLAVCGAVADVSDRLTVSNEAKPKNLGVSLGDAAANNELVRAARLPNGLFLAGGTTSCNLNVSWPASSVNAADGGGEEESFLPARTSLAFSDQDGRVTSAIANFFLVYTNQTAELPSGSQQQAVFRAAEVLLHFCVNTYEASTSRGVSTSRVVHSSTLAAEDGTTANALVNARDTSLSSSPSSSRRVVLRSADAAEGVYSVKRDDVKLLNGYILPLFAGTYSQRYGKAIRGETATSEALGLAMFQREPCDDVEMRAVVSNLTANVATSLTNTMRAMSSASASGTVLSTETYVHIRWAWLTFLAIQIVLSVSFLVGIMVQTAVWNVKILKGSSTAALLAISADDKAYLEERENLFLDGGPESEMARKMKTITCRFRPGERGWGLELGKREVG</sequence>
<feature type="compositionally biased region" description="Gly residues" evidence="1">
    <location>
        <begin position="402"/>
        <end position="415"/>
    </location>
</feature>
<reference evidence="4" key="1">
    <citation type="journal article" date="2023" name="Mol. Phylogenet. Evol.">
        <title>Genome-scale phylogeny and comparative genomics of the fungal order Sordariales.</title>
        <authorList>
            <person name="Hensen N."/>
            <person name="Bonometti L."/>
            <person name="Westerberg I."/>
            <person name="Brannstrom I.O."/>
            <person name="Guillou S."/>
            <person name="Cros-Aarteil S."/>
            <person name="Calhoun S."/>
            <person name="Haridas S."/>
            <person name="Kuo A."/>
            <person name="Mondo S."/>
            <person name="Pangilinan J."/>
            <person name="Riley R."/>
            <person name="LaButti K."/>
            <person name="Andreopoulos B."/>
            <person name="Lipzen A."/>
            <person name="Chen C."/>
            <person name="Yan M."/>
            <person name="Daum C."/>
            <person name="Ng V."/>
            <person name="Clum A."/>
            <person name="Steindorff A."/>
            <person name="Ohm R.A."/>
            <person name="Martin F."/>
            <person name="Silar P."/>
            <person name="Natvig D.O."/>
            <person name="Lalanne C."/>
            <person name="Gautier V."/>
            <person name="Ament-Velasquez S.L."/>
            <person name="Kruys A."/>
            <person name="Hutchinson M.I."/>
            <person name="Powell A.J."/>
            <person name="Barry K."/>
            <person name="Miller A.N."/>
            <person name="Grigoriev I.V."/>
            <person name="Debuchy R."/>
            <person name="Gladieux P."/>
            <person name="Hiltunen Thoren M."/>
            <person name="Johannesson H."/>
        </authorList>
    </citation>
    <scope>NUCLEOTIDE SEQUENCE [LARGE SCALE GENOMIC DNA]</scope>
    <source>
        <strain evidence="4">CBS 284.82</strain>
    </source>
</reference>
<organism evidence="3 4">
    <name type="scientific">Parachaetomium inaequale</name>
    <dbReference type="NCBI Taxonomy" id="2588326"/>
    <lineage>
        <taxon>Eukaryota</taxon>
        <taxon>Fungi</taxon>
        <taxon>Dikarya</taxon>
        <taxon>Ascomycota</taxon>
        <taxon>Pezizomycotina</taxon>
        <taxon>Sordariomycetes</taxon>
        <taxon>Sordariomycetidae</taxon>
        <taxon>Sordariales</taxon>
        <taxon>Chaetomiaceae</taxon>
        <taxon>Parachaetomium</taxon>
    </lineage>
</organism>
<dbReference type="Pfam" id="PF11374">
    <property type="entry name" value="DUF3176"/>
    <property type="match status" value="1"/>
</dbReference>
<dbReference type="AlphaFoldDB" id="A0AAN6SVF7"/>
<accession>A0AAN6SVF7</accession>
<dbReference type="PANTHER" id="PTHR35394">
    <property type="entry name" value="DUF3176 DOMAIN-CONTAINING PROTEIN"/>
    <property type="match status" value="1"/>
</dbReference>
<feature type="region of interest" description="Disordered" evidence="1">
    <location>
        <begin position="287"/>
        <end position="330"/>
    </location>
</feature>
<feature type="region of interest" description="Disordered" evidence="1">
    <location>
        <begin position="342"/>
        <end position="422"/>
    </location>
</feature>
<feature type="region of interest" description="Disordered" evidence="1">
    <location>
        <begin position="1"/>
        <end position="188"/>
    </location>
</feature>